<organism evidence="2 3">
    <name type="scientific">Kitasatospora kifunensis</name>
    <name type="common">Streptomyces kifunensis</name>
    <dbReference type="NCBI Taxonomy" id="58351"/>
    <lineage>
        <taxon>Bacteria</taxon>
        <taxon>Bacillati</taxon>
        <taxon>Actinomycetota</taxon>
        <taxon>Actinomycetes</taxon>
        <taxon>Kitasatosporales</taxon>
        <taxon>Streptomycetaceae</taxon>
        <taxon>Kitasatospora</taxon>
    </lineage>
</organism>
<accession>A0A7W7VZV5</accession>
<dbReference type="Proteomes" id="UP000540506">
    <property type="component" value="Unassembled WGS sequence"/>
</dbReference>
<feature type="region of interest" description="Disordered" evidence="1">
    <location>
        <begin position="1"/>
        <end position="37"/>
    </location>
</feature>
<evidence type="ECO:0000313" key="2">
    <source>
        <dbReference type="EMBL" id="MBB4928124.1"/>
    </source>
</evidence>
<reference evidence="2 3" key="1">
    <citation type="submission" date="2020-08" db="EMBL/GenBank/DDBJ databases">
        <title>Sequencing the genomes of 1000 actinobacteria strains.</title>
        <authorList>
            <person name="Klenk H.-P."/>
        </authorList>
    </citation>
    <scope>NUCLEOTIDE SEQUENCE [LARGE SCALE GENOMIC DNA]</scope>
    <source>
        <strain evidence="2 3">DSM 41654</strain>
    </source>
</reference>
<keyword evidence="3" id="KW-1185">Reference proteome</keyword>
<protein>
    <submittedName>
        <fullName evidence="2">Uncharacterized protein</fullName>
    </submittedName>
</protein>
<comment type="caution">
    <text evidence="2">The sequence shown here is derived from an EMBL/GenBank/DDBJ whole genome shotgun (WGS) entry which is preliminary data.</text>
</comment>
<evidence type="ECO:0000313" key="3">
    <source>
        <dbReference type="Proteomes" id="UP000540506"/>
    </source>
</evidence>
<dbReference type="EMBL" id="JACHJV010000002">
    <property type="protein sequence ID" value="MBB4928124.1"/>
    <property type="molecule type" value="Genomic_DNA"/>
</dbReference>
<dbReference type="AlphaFoldDB" id="A0A7W7VZV5"/>
<feature type="compositionally biased region" description="Basic and acidic residues" evidence="1">
    <location>
        <begin position="1"/>
        <end position="10"/>
    </location>
</feature>
<proteinExistence type="predicted"/>
<name>A0A7W7VZV5_KITKI</name>
<gene>
    <name evidence="2" type="ORF">FHR34_007219</name>
</gene>
<sequence length="89" mass="10005">MECRDSDSHRCLGPGKPPILPIPTDRDRRQHKAGKPDGPWWHIRQLVRSSPIGHLSWWCADGAFPSAQPIRPYLIHTAVTVSNPESMST</sequence>
<evidence type="ECO:0000256" key="1">
    <source>
        <dbReference type="SAM" id="MobiDB-lite"/>
    </source>
</evidence>